<feature type="chain" id="PRO_5035990060" evidence="2">
    <location>
        <begin position="23"/>
        <end position="125"/>
    </location>
</feature>
<reference evidence="3 5" key="1">
    <citation type="journal article" date="2015" name="BMC Genomics">
        <title>Genome mining reveals unlocked bioactive potential of marine Gram-negative bacteria.</title>
        <authorList>
            <person name="Machado H."/>
            <person name="Sonnenschein E.C."/>
            <person name="Melchiorsen J."/>
            <person name="Gram L."/>
        </authorList>
    </citation>
    <scope>NUCLEOTIDE SEQUENCE [LARGE SCALE GENOMIC DNA]</scope>
    <source>
        <strain evidence="3 5">S3137</strain>
    </source>
</reference>
<dbReference type="InterPro" id="IPR021534">
    <property type="entry name" value="DUF3192"/>
</dbReference>
<protein>
    <submittedName>
        <fullName evidence="4">DUF3192 domain-containing protein</fullName>
    </submittedName>
    <submittedName>
        <fullName evidence="3">Lipoprotein</fullName>
    </submittedName>
</protein>
<dbReference type="PATRIC" id="fig|151081.8.peg.2184"/>
<dbReference type="PROSITE" id="PS51257">
    <property type="entry name" value="PROKAR_LIPOPROTEIN"/>
    <property type="match status" value="1"/>
</dbReference>
<dbReference type="AlphaFoldDB" id="A0A0F4PN25"/>
<evidence type="ECO:0000313" key="5">
    <source>
        <dbReference type="Proteomes" id="UP000033664"/>
    </source>
</evidence>
<name>A0A0F4PN25_9GAMM</name>
<keyword evidence="1 2" id="KW-0732">Signal</keyword>
<evidence type="ECO:0000313" key="4">
    <source>
        <dbReference type="EMBL" id="TMP87213.1"/>
    </source>
</evidence>
<organism evidence="3 5">
    <name type="scientific">Pseudoalteromonas ruthenica</name>
    <dbReference type="NCBI Taxonomy" id="151081"/>
    <lineage>
        <taxon>Bacteria</taxon>
        <taxon>Pseudomonadati</taxon>
        <taxon>Pseudomonadota</taxon>
        <taxon>Gammaproteobacteria</taxon>
        <taxon>Alteromonadales</taxon>
        <taxon>Pseudoalteromonadaceae</taxon>
        <taxon>Pseudoalteromonas</taxon>
    </lineage>
</organism>
<dbReference type="EMBL" id="PNCG01000009">
    <property type="protein sequence ID" value="TMP87213.1"/>
    <property type="molecule type" value="Genomic_DNA"/>
</dbReference>
<dbReference type="Proteomes" id="UP000305874">
    <property type="component" value="Unassembled WGS sequence"/>
</dbReference>
<dbReference type="RefSeq" id="WP_022946339.1">
    <property type="nucleotide sequence ID" value="NZ_CP023396.1"/>
</dbReference>
<reference evidence="6" key="3">
    <citation type="submission" date="2019-06" db="EMBL/GenBank/DDBJ databases">
        <title>Co-occurence of chitin degradation, pigmentation and bioactivity in marine Pseudoalteromonas.</title>
        <authorList>
            <person name="Sonnenschein E.C."/>
            <person name="Bech P.K."/>
        </authorList>
    </citation>
    <scope>NUCLEOTIDE SEQUENCE [LARGE SCALE GENOMIC DNA]</scope>
    <source>
        <strain evidence="6">S2897</strain>
    </source>
</reference>
<dbReference type="STRING" id="151081.TW72_11810"/>
<evidence type="ECO:0000256" key="1">
    <source>
        <dbReference type="ARBA" id="ARBA00022729"/>
    </source>
</evidence>
<evidence type="ECO:0000313" key="3">
    <source>
        <dbReference type="EMBL" id="KJY98420.1"/>
    </source>
</evidence>
<dbReference type="GeneID" id="58229177"/>
<feature type="signal peptide" evidence="2">
    <location>
        <begin position="1"/>
        <end position="22"/>
    </location>
</feature>
<dbReference type="Gene3D" id="3.30.1450.10">
    <property type="match status" value="1"/>
</dbReference>
<dbReference type="Pfam" id="PF11399">
    <property type="entry name" value="DUF3192"/>
    <property type="match status" value="1"/>
</dbReference>
<proteinExistence type="predicted"/>
<keyword evidence="3" id="KW-0449">Lipoprotein</keyword>
<sequence length="125" mass="13574">MKKTLIAALVALPLLGGCVVSVNDGDADARWAGSDWQQQQKDNRTYIADLQLGTGFAQVKNSLGTPDFSESFRHQQDNYQVLFYATQSKKSDGKISKDECTPLVFADGALVSVGDSAYQALINKL</sequence>
<keyword evidence="5" id="KW-1185">Reference proteome</keyword>
<dbReference type="EMBL" id="JXXZ01000010">
    <property type="protein sequence ID" value="KJY98420.1"/>
    <property type="molecule type" value="Genomic_DNA"/>
</dbReference>
<evidence type="ECO:0000313" key="6">
    <source>
        <dbReference type="Proteomes" id="UP000305874"/>
    </source>
</evidence>
<evidence type="ECO:0000256" key="2">
    <source>
        <dbReference type="SAM" id="SignalP"/>
    </source>
</evidence>
<comment type="caution">
    <text evidence="3">The sequence shown here is derived from an EMBL/GenBank/DDBJ whole genome shotgun (WGS) entry which is preliminary data.</text>
</comment>
<dbReference type="Proteomes" id="UP000033664">
    <property type="component" value="Unassembled WGS sequence"/>
</dbReference>
<reference evidence="4 6" key="2">
    <citation type="submission" date="2017-12" db="EMBL/GenBank/DDBJ databases">
        <authorList>
            <person name="Paulsen S."/>
            <person name="Gram L.K."/>
        </authorList>
    </citation>
    <scope>NUCLEOTIDE SEQUENCE [LARGE SCALE GENOMIC DNA]</scope>
    <source>
        <strain evidence="4 6">S2897</strain>
    </source>
</reference>
<dbReference type="eggNOG" id="COG2913">
    <property type="taxonomic scope" value="Bacteria"/>
</dbReference>
<reference evidence="4" key="4">
    <citation type="submission" date="2019-09" db="EMBL/GenBank/DDBJ databases">
        <title>Co-occurence of chitin degradation, pigmentation and bioactivity in marine Pseudoalteromonas.</title>
        <authorList>
            <person name="Sonnenschein E.C."/>
            <person name="Bech P.K."/>
        </authorList>
    </citation>
    <scope>NUCLEOTIDE SEQUENCE</scope>
    <source>
        <strain evidence="4">S2897</strain>
    </source>
</reference>
<gene>
    <name evidence="4" type="ORF">CWC05_08945</name>
    <name evidence="3" type="ORF">TW72_11810</name>
</gene>
<dbReference type="OrthoDB" id="6399368at2"/>
<accession>A0A0F4PN25</accession>
<dbReference type="InterPro" id="IPR037873">
    <property type="entry name" value="BamE-like"/>
</dbReference>